<evidence type="ECO:0000259" key="5">
    <source>
        <dbReference type="PROSITE" id="PS50987"/>
    </source>
</evidence>
<evidence type="ECO:0000256" key="1">
    <source>
        <dbReference type="ARBA" id="ARBA00023015"/>
    </source>
</evidence>
<dbReference type="AlphaFoldDB" id="A0A9Y2JHG7"/>
<evidence type="ECO:0000256" key="3">
    <source>
        <dbReference type="ARBA" id="ARBA00023163"/>
    </source>
</evidence>
<evidence type="ECO:0000313" key="6">
    <source>
        <dbReference type="EMBL" id="WIX97774.1"/>
    </source>
</evidence>
<evidence type="ECO:0000256" key="4">
    <source>
        <dbReference type="SAM" id="MobiDB-lite"/>
    </source>
</evidence>
<name>A0A9Y2JHG7_9PSEU</name>
<keyword evidence="3" id="KW-0804">Transcription</keyword>
<reference evidence="6 7" key="1">
    <citation type="submission" date="2023-06" db="EMBL/GenBank/DDBJ databases">
        <authorList>
            <person name="Oyuntsetseg B."/>
            <person name="Kim S.B."/>
        </authorList>
    </citation>
    <scope>NUCLEOTIDE SEQUENCE [LARGE SCALE GENOMIC DNA]</scope>
    <source>
        <strain evidence="6 7">4-36</strain>
    </source>
</reference>
<dbReference type="CDD" id="cd00090">
    <property type="entry name" value="HTH_ARSR"/>
    <property type="match status" value="1"/>
</dbReference>
<proteinExistence type="predicted"/>
<keyword evidence="1" id="KW-0805">Transcription regulation</keyword>
<dbReference type="InterPro" id="IPR036388">
    <property type="entry name" value="WH-like_DNA-bd_sf"/>
</dbReference>
<dbReference type="SMART" id="SM00418">
    <property type="entry name" value="HTH_ARSR"/>
    <property type="match status" value="1"/>
</dbReference>
<dbReference type="GO" id="GO:0003677">
    <property type="term" value="F:DNA binding"/>
    <property type="evidence" value="ECO:0007669"/>
    <property type="project" value="UniProtKB-KW"/>
</dbReference>
<evidence type="ECO:0000313" key="7">
    <source>
        <dbReference type="Proteomes" id="UP001239397"/>
    </source>
</evidence>
<dbReference type="InterPro" id="IPR001845">
    <property type="entry name" value="HTH_ArsR_DNA-bd_dom"/>
</dbReference>
<keyword evidence="7" id="KW-1185">Reference proteome</keyword>
<dbReference type="Gene3D" id="1.10.10.10">
    <property type="entry name" value="Winged helix-like DNA-binding domain superfamily/Winged helix DNA-binding domain"/>
    <property type="match status" value="1"/>
</dbReference>
<dbReference type="RefSeq" id="WP_285994268.1">
    <property type="nucleotide sequence ID" value="NZ_CP127295.1"/>
</dbReference>
<keyword evidence="2" id="KW-0238">DNA-binding</keyword>
<dbReference type="PROSITE" id="PS50987">
    <property type="entry name" value="HTH_ARSR_2"/>
    <property type="match status" value="1"/>
</dbReference>
<dbReference type="PANTHER" id="PTHR33154">
    <property type="entry name" value="TRANSCRIPTIONAL REGULATOR, ARSR FAMILY"/>
    <property type="match status" value="1"/>
</dbReference>
<dbReference type="InterPro" id="IPR051081">
    <property type="entry name" value="HTH_MetalResp_TranReg"/>
</dbReference>
<dbReference type="PANTHER" id="PTHR33154:SF33">
    <property type="entry name" value="TRANSCRIPTIONAL REPRESSOR SDPR"/>
    <property type="match status" value="1"/>
</dbReference>
<dbReference type="EMBL" id="CP127295">
    <property type="protein sequence ID" value="WIX97774.1"/>
    <property type="molecule type" value="Genomic_DNA"/>
</dbReference>
<dbReference type="Proteomes" id="UP001239397">
    <property type="component" value="Chromosome"/>
</dbReference>
<feature type="domain" description="HTH arsR-type" evidence="5">
    <location>
        <begin position="1"/>
        <end position="91"/>
    </location>
</feature>
<dbReference type="Pfam" id="PF01022">
    <property type="entry name" value="HTH_5"/>
    <property type="match status" value="1"/>
</dbReference>
<dbReference type="NCBIfam" id="NF033788">
    <property type="entry name" value="HTH_metalloreg"/>
    <property type="match status" value="1"/>
</dbReference>
<dbReference type="PRINTS" id="PR00778">
    <property type="entry name" value="HTHARSR"/>
</dbReference>
<accession>A0A9Y2JHG7</accession>
<dbReference type="InterPro" id="IPR036390">
    <property type="entry name" value="WH_DNA-bd_sf"/>
</dbReference>
<dbReference type="InterPro" id="IPR011991">
    <property type="entry name" value="ArsR-like_HTH"/>
</dbReference>
<feature type="region of interest" description="Disordered" evidence="4">
    <location>
        <begin position="98"/>
        <end position="118"/>
    </location>
</feature>
<gene>
    <name evidence="6" type="ORF">QRX60_27195</name>
</gene>
<dbReference type="GO" id="GO:0003700">
    <property type="term" value="F:DNA-binding transcription factor activity"/>
    <property type="evidence" value="ECO:0007669"/>
    <property type="project" value="InterPro"/>
</dbReference>
<protein>
    <submittedName>
        <fullName evidence="6">Metalloregulator ArsR/SmtB family transcription factor</fullName>
    </submittedName>
</protein>
<organism evidence="6 7">
    <name type="scientific">Amycolatopsis mongoliensis</name>
    <dbReference type="NCBI Taxonomy" id="715475"/>
    <lineage>
        <taxon>Bacteria</taxon>
        <taxon>Bacillati</taxon>
        <taxon>Actinomycetota</taxon>
        <taxon>Actinomycetes</taxon>
        <taxon>Pseudonocardiales</taxon>
        <taxon>Pseudonocardiaceae</taxon>
        <taxon>Amycolatopsis</taxon>
    </lineage>
</organism>
<evidence type="ECO:0000256" key="2">
    <source>
        <dbReference type="ARBA" id="ARBA00023125"/>
    </source>
</evidence>
<dbReference type="SUPFAM" id="SSF46785">
    <property type="entry name" value="Winged helix' DNA-binding domain"/>
    <property type="match status" value="1"/>
</dbReference>
<sequence length="118" mass="12768">MATYGSDQLAALADPSRRAIVEALRAGPRAVGELAADLPISRPAVSQHLKVLKEAGLVADRAEGTKRLYRLEPDGIAAVRAYLDRMWSDALKSFADLAESTESPELPELPELPEEEQS</sequence>
<dbReference type="KEGG" id="amog:QRX60_27195"/>